<feature type="signal peptide" evidence="2">
    <location>
        <begin position="1"/>
        <end position="23"/>
    </location>
</feature>
<name>A0ABU2ZFU0_9SPHN</name>
<dbReference type="RefSeq" id="WP_311339746.1">
    <property type="nucleotide sequence ID" value="NZ_JAVRHS010000002.1"/>
</dbReference>
<protein>
    <submittedName>
        <fullName evidence="4">Substrate-binding domain-containing protein</fullName>
    </submittedName>
</protein>
<dbReference type="Gene3D" id="3.40.190.10">
    <property type="entry name" value="Periplasmic binding protein-like II"/>
    <property type="match status" value="2"/>
</dbReference>
<evidence type="ECO:0000313" key="5">
    <source>
        <dbReference type="Proteomes" id="UP001259803"/>
    </source>
</evidence>
<dbReference type="InterPro" id="IPR050811">
    <property type="entry name" value="Phosphate_ABC_transporter"/>
</dbReference>
<reference evidence="4 5" key="1">
    <citation type="submission" date="2023-09" db="EMBL/GenBank/DDBJ databases">
        <authorList>
            <person name="Rey-Velasco X."/>
        </authorList>
    </citation>
    <scope>NUCLEOTIDE SEQUENCE [LARGE SCALE GENOMIC DNA]</scope>
    <source>
        <strain evidence="4 5">F390</strain>
    </source>
</reference>
<evidence type="ECO:0000259" key="3">
    <source>
        <dbReference type="Pfam" id="PF12849"/>
    </source>
</evidence>
<dbReference type="EMBL" id="JAVRHS010000002">
    <property type="protein sequence ID" value="MDT0575164.1"/>
    <property type="molecule type" value="Genomic_DNA"/>
</dbReference>
<sequence>MKTAIGLSLVAAAALSACSGQNAASRDQIKAVGSSTVYPFAKIAAEEFTRDFPQFPSPIIEATGTGGGIKLFCSGVGVQYPDIANASRRMKASEYDTCKANGVDPVEVVFGKDGVAIASAADGIRLDLTVREFYQAIAAEPFGQPNTAQRWNDINPAFPDEPILVYGPPPTSGTRDALAELIMTAGCRTDNATAGLKETQEDRFERICTEVRTDGRFVEQGENDNLIVQKLVTNPKAVGVFGYSFLEENADRLQGQTLGGVEPDYENIASNAYPGARPLYLYMKKQHMEAVPGLKDYAATWVDIWGKDGLLARKGMIASSPGVQLRNKQLIAAMTPLDPAELK</sequence>
<organism evidence="4 5">
    <name type="scientific">Croceicoccus esteveae</name>
    <dbReference type="NCBI Taxonomy" id="3075597"/>
    <lineage>
        <taxon>Bacteria</taxon>
        <taxon>Pseudomonadati</taxon>
        <taxon>Pseudomonadota</taxon>
        <taxon>Alphaproteobacteria</taxon>
        <taxon>Sphingomonadales</taxon>
        <taxon>Erythrobacteraceae</taxon>
        <taxon>Croceicoccus</taxon>
    </lineage>
</organism>
<evidence type="ECO:0000256" key="1">
    <source>
        <dbReference type="ARBA" id="ARBA00022729"/>
    </source>
</evidence>
<dbReference type="Pfam" id="PF12849">
    <property type="entry name" value="PBP_like_2"/>
    <property type="match status" value="1"/>
</dbReference>
<evidence type="ECO:0000313" key="4">
    <source>
        <dbReference type="EMBL" id="MDT0575164.1"/>
    </source>
</evidence>
<dbReference type="SUPFAM" id="SSF53850">
    <property type="entry name" value="Periplasmic binding protein-like II"/>
    <property type="match status" value="1"/>
</dbReference>
<comment type="caution">
    <text evidence="4">The sequence shown here is derived from an EMBL/GenBank/DDBJ whole genome shotgun (WGS) entry which is preliminary data.</text>
</comment>
<feature type="chain" id="PRO_5045528829" evidence="2">
    <location>
        <begin position="24"/>
        <end position="343"/>
    </location>
</feature>
<keyword evidence="5" id="KW-1185">Reference proteome</keyword>
<feature type="domain" description="PBP" evidence="3">
    <location>
        <begin position="22"/>
        <end position="298"/>
    </location>
</feature>
<dbReference type="PANTHER" id="PTHR30570:SF1">
    <property type="entry name" value="PHOSPHATE-BINDING PROTEIN PSTS"/>
    <property type="match status" value="1"/>
</dbReference>
<keyword evidence="1 2" id="KW-0732">Signal</keyword>
<dbReference type="PROSITE" id="PS51257">
    <property type="entry name" value="PROKAR_LIPOPROTEIN"/>
    <property type="match status" value="1"/>
</dbReference>
<dbReference type="PANTHER" id="PTHR30570">
    <property type="entry name" value="PERIPLASMIC PHOSPHATE BINDING COMPONENT OF PHOSPHATE ABC TRANSPORTER"/>
    <property type="match status" value="1"/>
</dbReference>
<proteinExistence type="predicted"/>
<dbReference type="InterPro" id="IPR024370">
    <property type="entry name" value="PBP_domain"/>
</dbReference>
<evidence type="ECO:0000256" key="2">
    <source>
        <dbReference type="SAM" id="SignalP"/>
    </source>
</evidence>
<accession>A0ABU2ZFU0</accession>
<gene>
    <name evidence="4" type="ORF">RM533_03070</name>
</gene>
<dbReference type="Proteomes" id="UP001259803">
    <property type="component" value="Unassembled WGS sequence"/>
</dbReference>